<dbReference type="GO" id="GO:0016020">
    <property type="term" value="C:membrane"/>
    <property type="evidence" value="ECO:0007669"/>
    <property type="project" value="InterPro"/>
</dbReference>
<evidence type="ECO:0000259" key="1">
    <source>
        <dbReference type="Pfam" id="PF20478"/>
    </source>
</evidence>
<sequence length="170" mass="19334">CDMNSTNTIQSGIHILTSQLLERQPGLVFDALAMYQRRHGAPPFAGVPGVPWCTCGNCRDMPTDLERKCCGQDPNNCVSLLPHFSQYCLTEGFLRIHRQYREDITVLGQASGPGDDNREYRYAAYRHFIYWQHGSLGQGNRRVIPSCCVWRIRDRFPDPQGHYTGFVPGI</sequence>
<evidence type="ECO:0000313" key="2">
    <source>
        <dbReference type="Ensembl" id="ENSMMDP00005007511.1"/>
    </source>
</evidence>
<dbReference type="Pfam" id="PF20478">
    <property type="entry name" value="P2RX7_C"/>
    <property type="match status" value="1"/>
</dbReference>
<dbReference type="InterPro" id="IPR046815">
    <property type="entry name" value="P2RX7_C"/>
</dbReference>
<proteinExistence type="predicted"/>
<feature type="domain" description="P2X purinoreceptor 7 intracellular" evidence="1">
    <location>
        <begin position="51"/>
        <end position="166"/>
    </location>
</feature>
<dbReference type="GO" id="GO:0005524">
    <property type="term" value="F:ATP binding"/>
    <property type="evidence" value="ECO:0007669"/>
    <property type="project" value="InterPro"/>
</dbReference>
<dbReference type="AlphaFoldDB" id="A0A667XEQ6"/>
<reference evidence="2" key="3">
    <citation type="submission" date="2025-09" db="UniProtKB">
        <authorList>
            <consortium name="Ensembl"/>
        </authorList>
    </citation>
    <scope>IDENTIFICATION</scope>
</reference>
<dbReference type="Ensembl" id="ENSMMDT00005007723.1">
    <property type="protein sequence ID" value="ENSMMDP00005007511.1"/>
    <property type="gene ID" value="ENSMMDG00005004099.1"/>
</dbReference>
<dbReference type="PRINTS" id="PR01314">
    <property type="entry name" value="P2X7RECEPTOR"/>
</dbReference>
<dbReference type="PANTHER" id="PTHR36981">
    <property type="entry name" value="ZGC:195170"/>
    <property type="match status" value="1"/>
</dbReference>
<protein>
    <recommendedName>
        <fullName evidence="1">P2X purinoreceptor 7 intracellular domain-containing protein</fullName>
    </recommendedName>
</protein>
<dbReference type="GeneTree" id="ENSGT01150000287036"/>
<dbReference type="Proteomes" id="UP000472263">
    <property type="component" value="Chromosome 7"/>
</dbReference>
<dbReference type="GO" id="GO:0001614">
    <property type="term" value="F:purinergic nucleotide receptor activity"/>
    <property type="evidence" value="ECO:0007669"/>
    <property type="project" value="InterPro"/>
</dbReference>
<dbReference type="InterPro" id="IPR003050">
    <property type="entry name" value="P2X7_purinoceptor"/>
</dbReference>
<organism evidence="2 3">
    <name type="scientific">Myripristis murdjan</name>
    <name type="common">pinecone soldierfish</name>
    <dbReference type="NCBI Taxonomy" id="586833"/>
    <lineage>
        <taxon>Eukaryota</taxon>
        <taxon>Metazoa</taxon>
        <taxon>Chordata</taxon>
        <taxon>Craniata</taxon>
        <taxon>Vertebrata</taxon>
        <taxon>Euteleostomi</taxon>
        <taxon>Actinopterygii</taxon>
        <taxon>Neopterygii</taxon>
        <taxon>Teleostei</taxon>
        <taxon>Neoteleostei</taxon>
        <taxon>Acanthomorphata</taxon>
        <taxon>Holocentriformes</taxon>
        <taxon>Holocentridae</taxon>
        <taxon>Myripristis</taxon>
    </lineage>
</organism>
<dbReference type="PANTHER" id="PTHR36981:SF3">
    <property type="entry name" value="UBIQUITIN-LIKE PROTEASE FAMILY PROFILE DOMAIN-CONTAINING PROTEIN"/>
    <property type="match status" value="1"/>
</dbReference>
<dbReference type="InParanoid" id="A0A667XEQ6"/>
<keyword evidence="3" id="KW-1185">Reference proteome</keyword>
<accession>A0A667XEQ6</accession>
<dbReference type="GO" id="GO:0005216">
    <property type="term" value="F:monoatomic ion channel activity"/>
    <property type="evidence" value="ECO:0007669"/>
    <property type="project" value="InterPro"/>
</dbReference>
<evidence type="ECO:0000313" key="3">
    <source>
        <dbReference type="Proteomes" id="UP000472263"/>
    </source>
</evidence>
<name>A0A667XEQ6_9TELE</name>
<reference evidence="2" key="2">
    <citation type="submission" date="2025-08" db="UniProtKB">
        <authorList>
            <consortium name="Ensembl"/>
        </authorList>
    </citation>
    <scope>IDENTIFICATION</scope>
</reference>
<reference evidence="2" key="1">
    <citation type="submission" date="2019-06" db="EMBL/GenBank/DDBJ databases">
        <authorList>
            <consortium name="Wellcome Sanger Institute Data Sharing"/>
        </authorList>
    </citation>
    <scope>NUCLEOTIDE SEQUENCE [LARGE SCALE GENOMIC DNA]</scope>
</reference>